<feature type="domain" description="G protein-coupled receptor GPR1/2/3 C-terminal" evidence="8">
    <location>
        <begin position="440"/>
        <end position="513"/>
    </location>
</feature>
<reference evidence="9 10" key="1">
    <citation type="journal article" date="2014" name="Genome Announc.">
        <title>Draft genome sequence of the pathogenic fungus Scedosporium apiospermum.</title>
        <authorList>
            <person name="Vandeputte P."/>
            <person name="Ghamrawi S."/>
            <person name="Rechenmann M."/>
            <person name="Iltis A."/>
            <person name="Giraud S."/>
            <person name="Fleury M."/>
            <person name="Thornton C."/>
            <person name="Delhaes L."/>
            <person name="Meyer W."/>
            <person name="Papon N."/>
            <person name="Bouchara J.P."/>
        </authorList>
    </citation>
    <scope>NUCLEOTIDE SEQUENCE [LARGE SCALE GENOMIC DNA]</scope>
    <source>
        <strain evidence="9 10">IHEM 14462</strain>
    </source>
</reference>
<evidence type="ECO:0000256" key="5">
    <source>
        <dbReference type="SAM" id="MobiDB-lite"/>
    </source>
</evidence>
<dbReference type="PANTHER" id="PTHR23112:SF37">
    <property type="entry name" value="G PROTEIN-COUPLED RECEPTOR GPR1"/>
    <property type="match status" value="1"/>
</dbReference>
<keyword evidence="3 6" id="KW-1133">Transmembrane helix</keyword>
<dbReference type="VEuPathDB" id="FungiDB:SAPIO_CDS7392"/>
<dbReference type="PANTHER" id="PTHR23112">
    <property type="entry name" value="G PROTEIN-COUPLED RECEPTOR 157-RELATED"/>
    <property type="match status" value="1"/>
</dbReference>
<dbReference type="Gene3D" id="1.20.1070.10">
    <property type="entry name" value="Rhodopsin 7-helix transmembrane proteins"/>
    <property type="match status" value="1"/>
</dbReference>
<evidence type="ECO:0000256" key="6">
    <source>
        <dbReference type="SAM" id="Phobius"/>
    </source>
</evidence>
<feature type="transmembrane region" description="Helical" evidence="6">
    <location>
        <begin position="206"/>
        <end position="227"/>
    </location>
</feature>
<comment type="subcellular location">
    <subcellularLocation>
        <location evidence="1">Membrane</location>
        <topology evidence="1">Multi-pass membrane protein</topology>
    </subcellularLocation>
</comment>
<feature type="transmembrane region" description="Helical" evidence="6">
    <location>
        <begin position="156"/>
        <end position="174"/>
    </location>
</feature>
<evidence type="ECO:0000256" key="3">
    <source>
        <dbReference type="ARBA" id="ARBA00022989"/>
    </source>
</evidence>
<organism evidence="9 10">
    <name type="scientific">Pseudallescheria apiosperma</name>
    <name type="common">Scedosporium apiospermum</name>
    <dbReference type="NCBI Taxonomy" id="563466"/>
    <lineage>
        <taxon>Eukaryota</taxon>
        <taxon>Fungi</taxon>
        <taxon>Dikarya</taxon>
        <taxon>Ascomycota</taxon>
        <taxon>Pezizomycotina</taxon>
        <taxon>Sordariomycetes</taxon>
        <taxon>Hypocreomycetidae</taxon>
        <taxon>Microascales</taxon>
        <taxon>Microascaceae</taxon>
        <taxon>Scedosporium</taxon>
    </lineage>
</organism>
<evidence type="ECO:0000259" key="7">
    <source>
        <dbReference type="Pfam" id="PF11710"/>
    </source>
</evidence>
<dbReference type="GO" id="GO:0004930">
    <property type="term" value="F:G protein-coupled receptor activity"/>
    <property type="evidence" value="ECO:0007669"/>
    <property type="project" value="TreeGrafter"/>
</dbReference>
<keyword evidence="2 6" id="KW-0812">Transmembrane</keyword>
<evidence type="ECO:0000313" key="9">
    <source>
        <dbReference type="EMBL" id="KEZ41296.1"/>
    </source>
</evidence>
<comment type="caution">
    <text evidence="9">The sequence shown here is derived from an EMBL/GenBank/DDBJ whole genome shotgun (WGS) entry which is preliminary data.</text>
</comment>
<keyword evidence="4 6" id="KW-0472">Membrane</keyword>
<feature type="transmembrane region" description="Helical" evidence="6">
    <location>
        <begin position="39"/>
        <end position="63"/>
    </location>
</feature>
<dbReference type="GO" id="GO:0007189">
    <property type="term" value="P:adenylate cyclase-activating G protein-coupled receptor signaling pathway"/>
    <property type="evidence" value="ECO:0007669"/>
    <property type="project" value="TreeGrafter"/>
</dbReference>
<feature type="region of interest" description="Disordered" evidence="5">
    <location>
        <begin position="306"/>
        <end position="344"/>
    </location>
</feature>
<evidence type="ECO:0000256" key="2">
    <source>
        <dbReference type="ARBA" id="ARBA00022692"/>
    </source>
</evidence>
<feature type="transmembrane region" description="Helical" evidence="6">
    <location>
        <begin position="452"/>
        <end position="474"/>
    </location>
</feature>
<dbReference type="SUPFAM" id="SSF81321">
    <property type="entry name" value="Family A G protein-coupled receptor-like"/>
    <property type="match status" value="1"/>
</dbReference>
<protein>
    <recommendedName>
        <fullName evidence="11">G protein-coupled receptor GPR1</fullName>
    </recommendedName>
</protein>
<accession>A0A084G1T4</accession>
<proteinExistence type="predicted"/>
<dbReference type="InterPro" id="IPR023041">
    <property type="entry name" value="Glucose_rcpt_Git3-like_N"/>
</dbReference>
<dbReference type="Proteomes" id="UP000028545">
    <property type="component" value="Unassembled WGS sequence"/>
</dbReference>
<dbReference type="AlphaFoldDB" id="A0A084G1T4"/>
<dbReference type="OrthoDB" id="5368598at2759"/>
<feature type="region of interest" description="Disordered" evidence="5">
    <location>
        <begin position="246"/>
        <end position="278"/>
    </location>
</feature>
<feature type="transmembrane region" description="Helical" evidence="6">
    <location>
        <begin position="114"/>
        <end position="136"/>
    </location>
</feature>
<evidence type="ECO:0000259" key="8">
    <source>
        <dbReference type="Pfam" id="PF11970"/>
    </source>
</evidence>
<dbReference type="HOGENOM" id="CLU_017709_1_1_1"/>
<feature type="transmembrane region" description="Helical" evidence="6">
    <location>
        <begin position="84"/>
        <end position="102"/>
    </location>
</feature>
<feature type="compositionally biased region" description="Polar residues" evidence="5">
    <location>
        <begin position="262"/>
        <end position="272"/>
    </location>
</feature>
<dbReference type="Pfam" id="PF11710">
    <property type="entry name" value="Git3"/>
    <property type="match status" value="1"/>
</dbReference>
<dbReference type="KEGG" id="sapo:SAPIO_CDS7392"/>
<feature type="transmembrane region" description="Helical" evidence="6">
    <location>
        <begin position="480"/>
        <end position="506"/>
    </location>
</feature>
<name>A0A084G1T4_PSEDA</name>
<gene>
    <name evidence="9" type="ORF">SAPIO_CDS7392</name>
</gene>
<dbReference type="Pfam" id="PF11970">
    <property type="entry name" value="GPR_Gpa2_C"/>
    <property type="match status" value="1"/>
</dbReference>
<evidence type="ECO:0008006" key="11">
    <source>
        <dbReference type="Google" id="ProtNLM"/>
    </source>
</evidence>
<dbReference type="GeneID" id="27726464"/>
<keyword evidence="10" id="KW-1185">Reference proteome</keyword>
<evidence type="ECO:0000313" key="10">
    <source>
        <dbReference type="Proteomes" id="UP000028545"/>
    </source>
</evidence>
<dbReference type="InterPro" id="IPR022596">
    <property type="entry name" value="GPR1/2/3_C"/>
</dbReference>
<feature type="region of interest" description="Disordered" evidence="5">
    <location>
        <begin position="1"/>
        <end position="22"/>
    </location>
</feature>
<dbReference type="GO" id="GO:0005886">
    <property type="term" value="C:plasma membrane"/>
    <property type="evidence" value="ECO:0007669"/>
    <property type="project" value="TreeGrafter"/>
</dbReference>
<dbReference type="OMA" id="FWFFRMR"/>
<feature type="domain" description="Glucose receptor Git3-like N-terminal" evidence="7">
    <location>
        <begin position="42"/>
        <end position="228"/>
    </location>
</feature>
<dbReference type="RefSeq" id="XP_016641095.1">
    <property type="nucleotide sequence ID" value="XM_016789268.1"/>
</dbReference>
<sequence>MAASLAIPPGGSSSSSHDIFPRNTDGTDVPRWLDDNDVFFLKLTSLTCSSVSVVFALVAFYWFTRMRRSFRHDLIMLLIQSDMFKSLWFMIFAVVDFVHGPVQSSSAFCQASGFFLTVGVEASDVAVLLIAIHTALYIFRPKRANGEYGLYPYRPYAYAAFFCFPVLMASLAFIHKPYGYVNLGENCFLPIEPSWPRTVLSWVPRYVIFLAILFIYACIYLYVSFLMRRFNRINLKRNQANYAFTQLREPESPAPTPPATTYQISSLPSSRRGSAFDHTCRDRQNSVSTFSSVKFDLARVQYDAPAPTQRHQFPTKWKWPNSNATDPPTRPASRPADNLSDIESVSPTTIVDFEGGGINSPRTPDTLLSRDGDGLPLSIFAADNTSTAALNQQPARIMSVGNISTTTRDGAAAGRASYSSTTSSSALFAETDADVSGMAKTREKIRHQLRLLFIYPLVYMVVWLVPFISHILTWEDDDDLVPFGVLVLSLMSLCIQGAVNALLFSIREKPWRHVNKTKLTGSGTSSWKFGAAPRRRQPTVGRTREEMLVDGRIARRRLDVEIAERRLKMPLGKRRSRQWWDVVDVEPPKDMGSYDEEALVGR</sequence>
<evidence type="ECO:0000256" key="4">
    <source>
        <dbReference type="ARBA" id="ARBA00023136"/>
    </source>
</evidence>
<evidence type="ECO:0000256" key="1">
    <source>
        <dbReference type="ARBA" id="ARBA00004141"/>
    </source>
</evidence>
<dbReference type="EMBL" id="JOWA01000110">
    <property type="protein sequence ID" value="KEZ41296.1"/>
    <property type="molecule type" value="Genomic_DNA"/>
</dbReference>